<protein>
    <submittedName>
        <fullName evidence="2">Anti-anti-sigma regulatory factor</fullName>
    </submittedName>
</protein>
<keyword evidence="3" id="KW-1185">Reference proteome</keyword>
<dbReference type="EMBL" id="JAGINU010000001">
    <property type="protein sequence ID" value="MBP2369542.1"/>
    <property type="molecule type" value="Genomic_DNA"/>
</dbReference>
<feature type="domain" description="STAS" evidence="1">
    <location>
        <begin position="8"/>
        <end position="116"/>
    </location>
</feature>
<evidence type="ECO:0000313" key="3">
    <source>
        <dbReference type="Proteomes" id="UP001519295"/>
    </source>
</evidence>
<dbReference type="InterPro" id="IPR036513">
    <property type="entry name" value="STAS_dom_sf"/>
</dbReference>
<dbReference type="Gene3D" id="3.30.750.24">
    <property type="entry name" value="STAS domain"/>
    <property type="match status" value="1"/>
</dbReference>
<evidence type="ECO:0000313" key="2">
    <source>
        <dbReference type="EMBL" id="MBP2369542.1"/>
    </source>
</evidence>
<comment type="caution">
    <text evidence="2">The sequence shown here is derived from an EMBL/GenBank/DDBJ whole genome shotgun (WGS) entry which is preliminary data.</text>
</comment>
<name>A0ABS4W024_9PSEU</name>
<reference evidence="2 3" key="1">
    <citation type="submission" date="2021-03" db="EMBL/GenBank/DDBJ databases">
        <title>Sequencing the genomes of 1000 actinobacteria strains.</title>
        <authorList>
            <person name="Klenk H.-P."/>
        </authorList>
    </citation>
    <scope>NUCLEOTIDE SEQUENCE [LARGE SCALE GENOMIC DNA]</scope>
    <source>
        <strain evidence="2 3">DSM 45256</strain>
    </source>
</reference>
<dbReference type="InterPro" id="IPR002645">
    <property type="entry name" value="STAS_dom"/>
</dbReference>
<gene>
    <name evidence="2" type="ORF">JOF36_005238</name>
</gene>
<dbReference type="PROSITE" id="PS50801">
    <property type="entry name" value="STAS"/>
    <property type="match status" value="1"/>
</dbReference>
<evidence type="ECO:0000259" key="1">
    <source>
        <dbReference type="PROSITE" id="PS50801"/>
    </source>
</evidence>
<proteinExistence type="predicted"/>
<dbReference type="RefSeq" id="WP_210031722.1">
    <property type="nucleotide sequence ID" value="NZ_JAGINU010000001.1"/>
</dbReference>
<dbReference type="SUPFAM" id="SSF52091">
    <property type="entry name" value="SpoIIaa-like"/>
    <property type="match status" value="1"/>
</dbReference>
<dbReference type="Proteomes" id="UP001519295">
    <property type="component" value="Unassembled WGS sequence"/>
</dbReference>
<sequence>MTVETPRPGVRLLCVAGRLDRPAAARVLRLVGIQLELITASRHSPACLVIDLGEVSSFEPGGLESLRHAPYSAACRGVAVHLSGCVGRTNLLPRRTRELLREFSTFPTAEQAVRTLAGAAP</sequence>
<organism evidence="2 3">
    <name type="scientific">Pseudonocardia parietis</name>
    <dbReference type="NCBI Taxonomy" id="570936"/>
    <lineage>
        <taxon>Bacteria</taxon>
        <taxon>Bacillati</taxon>
        <taxon>Actinomycetota</taxon>
        <taxon>Actinomycetes</taxon>
        <taxon>Pseudonocardiales</taxon>
        <taxon>Pseudonocardiaceae</taxon>
        <taxon>Pseudonocardia</taxon>
    </lineage>
</organism>
<accession>A0ABS4W024</accession>